<reference evidence="2" key="1">
    <citation type="submission" date="2021-08" db="EMBL/GenBank/DDBJ databases">
        <title>Chromosome-Level Trichoderma cornu-damae using Hi-C Data.</title>
        <authorList>
            <person name="Kim C.S."/>
        </authorList>
    </citation>
    <scope>NUCLEOTIDE SEQUENCE</scope>
    <source>
        <strain evidence="2">KA19-0412C</strain>
    </source>
</reference>
<evidence type="ECO:0000256" key="1">
    <source>
        <dbReference type="SAM" id="MobiDB-lite"/>
    </source>
</evidence>
<gene>
    <name evidence="2" type="ORF">Trco_008520</name>
</gene>
<organism evidence="2 3">
    <name type="scientific">Trichoderma cornu-damae</name>
    <dbReference type="NCBI Taxonomy" id="654480"/>
    <lineage>
        <taxon>Eukaryota</taxon>
        <taxon>Fungi</taxon>
        <taxon>Dikarya</taxon>
        <taxon>Ascomycota</taxon>
        <taxon>Pezizomycotina</taxon>
        <taxon>Sordariomycetes</taxon>
        <taxon>Hypocreomycetidae</taxon>
        <taxon>Hypocreales</taxon>
        <taxon>Hypocreaceae</taxon>
        <taxon>Trichoderma</taxon>
    </lineage>
</organism>
<feature type="region of interest" description="Disordered" evidence="1">
    <location>
        <begin position="47"/>
        <end position="72"/>
    </location>
</feature>
<protein>
    <submittedName>
        <fullName evidence="2">C2H2 transcriptional regulator</fullName>
    </submittedName>
</protein>
<feature type="region of interest" description="Disordered" evidence="1">
    <location>
        <begin position="295"/>
        <end position="319"/>
    </location>
</feature>
<name>A0A9P8QDN0_9HYPO</name>
<dbReference type="AlphaFoldDB" id="A0A9P8QDN0"/>
<evidence type="ECO:0000313" key="3">
    <source>
        <dbReference type="Proteomes" id="UP000827724"/>
    </source>
</evidence>
<proteinExistence type="predicted"/>
<keyword evidence="3" id="KW-1185">Reference proteome</keyword>
<comment type="caution">
    <text evidence="2">The sequence shown here is derived from an EMBL/GenBank/DDBJ whole genome shotgun (WGS) entry which is preliminary data.</text>
</comment>
<sequence length="319" mass="35224">MCNLPGLGPQLLLFPRRAAGLPRSLPLSTQLSCRVSVSGVIGPPLPPAPRLQLQHHRQFDHRPTSPRTRRAPPSIAIIKTEPSSFADDVSRAWAAAAARLTACAGPKLHSPTPPPFYLARDAINIPITAPASPVSVHQLGILPAARLHMVRVNSARSSMSWASASVVARTQPSLLVTPAGSSAVSAGKTNVYWVHLRETSFKRKHDWKRHEDEFHERWRKYPCPEPGCNCSFWGSNSVQPTPQAMPRLQDVSPTRKRSSGRLMHSRVVYGLLHQPLIHEAWEALVTGKQAEFKGRRPQFSWHPSKTGRAQGFLEKENPG</sequence>
<accession>A0A9P8QDN0</accession>
<dbReference type="EMBL" id="JAIWOZ010000017">
    <property type="protein sequence ID" value="KAH6603116.1"/>
    <property type="molecule type" value="Genomic_DNA"/>
</dbReference>
<evidence type="ECO:0000313" key="2">
    <source>
        <dbReference type="EMBL" id="KAH6603116.1"/>
    </source>
</evidence>
<dbReference type="OrthoDB" id="654211at2759"/>
<dbReference type="Proteomes" id="UP000827724">
    <property type="component" value="Unassembled WGS sequence"/>
</dbReference>